<comment type="subcellular location">
    <subcellularLocation>
        <location evidence="1">Mitochondrion inner membrane</location>
    </subcellularLocation>
    <subcellularLocation>
        <location evidence="2">Mitochondrion matrix</location>
        <location evidence="2">Mitochondrion nucleoid</location>
    </subcellularLocation>
</comment>
<gene>
    <name evidence="12" type="ORF">ASTO00021_LOCUS12670</name>
</gene>
<keyword evidence="8" id="KW-0472">Membrane</keyword>
<accession>A0A7S3PKT3</accession>
<dbReference type="EMBL" id="HBIN01016643">
    <property type="protein sequence ID" value="CAE0442560.1"/>
    <property type="molecule type" value="Transcribed_RNA"/>
</dbReference>
<dbReference type="GO" id="GO:0005743">
    <property type="term" value="C:mitochondrial inner membrane"/>
    <property type="evidence" value="ECO:0007669"/>
    <property type="project" value="UniProtKB-SubCell"/>
</dbReference>
<keyword evidence="5" id="KW-0067">ATP-binding</keyword>
<evidence type="ECO:0000256" key="8">
    <source>
        <dbReference type="ARBA" id="ARBA00023136"/>
    </source>
</evidence>
<organism evidence="12">
    <name type="scientific">Aplanochytrium stocchinoi</name>
    <dbReference type="NCBI Taxonomy" id="215587"/>
    <lineage>
        <taxon>Eukaryota</taxon>
        <taxon>Sar</taxon>
        <taxon>Stramenopiles</taxon>
        <taxon>Bigyra</taxon>
        <taxon>Labyrinthulomycetes</taxon>
        <taxon>Thraustochytrida</taxon>
        <taxon>Thraustochytriidae</taxon>
        <taxon>Aplanochytrium</taxon>
    </lineage>
</organism>
<reference evidence="12" key="1">
    <citation type="submission" date="2021-01" db="EMBL/GenBank/DDBJ databases">
        <authorList>
            <person name="Corre E."/>
            <person name="Pelletier E."/>
            <person name="Niang G."/>
            <person name="Scheremetjew M."/>
            <person name="Finn R."/>
            <person name="Kale V."/>
            <person name="Holt S."/>
            <person name="Cochrane G."/>
            <person name="Meng A."/>
            <person name="Brown T."/>
            <person name="Cohen L."/>
        </authorList>
    </citation>
    <scope>NUCLEOTIDE SEQUENCE</scope>
    <source>
        <strain evidence="12">GSBS06</strain>
    </source>
</reference>
<dbReference type="Gene3D" id="3.40.50.300">
    <property type="entry name" value="P-loop containing nucleotide triphosphate hydrolases"/>
    <property type="match status" value="1"/>
</dbReference>
<dbReference type="GO" id="GO:0042645">
    <property type="term" value="C:mitochondrial nucleoid"/>
    <property type="evidence" value="ECO:0007669"/>
    <property type="project" value="UniProtKB-SubCell"/>
</dbReference>
<name>A0A7S3PKT3_9STRA</name>
<sequence length="432" mass="48825">MRDEDLKRQEESQMRIEALRRQTAEYEANIRKETEKARAEAEARGRIEQERKNWDLHMQRSKLESNEFRVTVLEGIREAGSIIGQGFKDYITDTQKLTTTVGVLSAIALGVYTAKMSTSVAGRMIEARLGKPPLVRETSRKTILKTVTTPLQTFKSLFGKRPGAMDGIVMESTLAQRLEALAVSTANTNKNNAPYRHLMLYGPPGTGKTMFAKNLAHSSGMDYAIMTGGDVAPLGRDGVTEMHKLFDWSETSRKGLLLFVDEADAFLRKRTNETLSEDLRNSLNAFLYRTGTESKKFMVVFATNQPDQLDWAINDRTDELIEFDLPAAKERAVMMRQYYNMYVVNSHKTDAGMFGGPTEIKTEEVLDSLFEELARKAEGFSGREISKLAIAWQAAARGTPDCSLTVDMMKQILDERIKQRKQKDAWEADRVF</sequence>
<keyword evidence="9" id="KW-1135">Mitochondrion nucleoid</keyword>
<evidence type="ECO:0000256" key="6">
    <source>
        <dbReference type="ARBA" id="ARBA00023054"/>
    </source>
</evidence>
<dbReference type="Pfam" id="PF00004">
    <property type="entry name" value="AAA"/>
    <property type="match status" value="1"/>
</dbReference>
<feature type="domain" description="AAA+ ATPase" evidence="11">
    <location>
        <begin position="194"/>
        <end position="327"/>
    </location>
</feature>
<dbReference type="FunFam" id="3.40.50.300:FF:001717">
    <property type="entry name" value="ATPase family AAA domain-containing protein"/>
    <property type="match status" value="1"/>
</dbReference>
<keyword evidence="3" id="KW-0547">Nucleotide-binding</keyword>
<keyword evidence="4" id="KW-0999">Mitochondrion inner membrane</keyword>
<dbReference type="AlphaFoldDB" id="A0A7S3PKT3"/>
<dbReference type="InterPro" id="IPR003593">
    <property type="entry name" value="AAA+_ATPase"/>
</dbReference>
<evidence type="ECO:0000256" key="1">
    <source>
        <dbReference type="ARBA" id="ARBA00004273"/>
    </source>
</evidence>
<evidence type="ECO:0000256" key="5">
    <source>
        <dbReference type="ARBA" id="ARBA00022840"/>
    </source>
</evidence>
<evidence type="ECO:0000256" key="9">
    <source>
        <dbReference type="ARBA" id="ARBA00023271"/>
    </source>
</evidence>
<dbReference type="SMART" id="SM00382">
    <property type="entry name" value="AAA"/>
    <property type="match status" value="1"/>
</dbReference>
<evidence type="ECO:0000256" key="2">
    <source>
        <dbReference type="ARBA" id="ARBA00004436"/>
    </source>
</evidence>
<dbReference type="InterPro" id="IPR021911">
    <property type="entry name" value="ATAD3_N"/>
</dbReference>
<dbReference type="InterPro" id="IPR027417">
    <property type="entry name" value="P-loop_NTPase"/>
</dbReference>
<keyword evidence="7" id="KW-0496">Mitochondrion</keyword>
<evidence type="ECO:0000256" key="10">
    <source>
        <dbReference type="SAM" id="Coils"/>
    </source>
</evidence>
<proteinExistence type="predicted"/>
<feature type="coiled-coil region" evidence="10">
    <location>
        <begin position="9"/>
        <end position="36"/>
    </location>
</feature>
<evidence type="ECO:0000313" key="12">
    <source>
        <dbReference type="EMBL" id="CAE0442560.1"/>
    </source>
</evidence>
<dbReference type="GO" id="GO:0005524">
    <property type="term" value="F:ATP binding"/>
    <property type="evidence" value="ECO:0007669"/>
    <property type="project" value="UniProtKB-KW"/>
</dbReference>
<evidence type="ECO:0000256" key="4">
    <source>
        <dbReference type="ARBA" id="ARBA00022792"/>
    </source>
</evidence>
<evidence type="ECO:0000256" key="7">
    <source>
        <dbReference type="ARBA" id="ARBA00023128"/>
    </source>
</evidence>
<dbReference type="GO" id="GO:0007005">
    <property type="term" value="P:mitochondrion organization"/>
    <property type="evidence" value="ECO:0007669"/>
    <property type="project" value="TreeGrafter"/>
</dbReference>
<dbReference type="GO" id="GO:0008270">
    <property type="term" value="F:zinc ion binding"/>
    <property type="evidence" value="ECO:0007669"/>
    <property type="project" value="TreeGrafter"/>
</dbReference>
<dbReference type="SUPFAM" id="SSF52540">
    <property type="entry name" value="P-loop containing nucleoside triphosphate hydrolases"/>
    <property type="match status" value="1"/>
</dbReference>
<dbReference type="Pfam" id="PF12037">
    <property type="entry name" value="ATAD3_N"/>
    <property type="match status" value="1"/>
</dbReference>
<protein>
    <recommendedName>
        <fullName evidence="11">AAA+ ATPase domain-containing protein</fullName>
    </recommendedName>
</protein>
<dbReference type="PANTHER" id="PTHR23075:SF0">
    <property type="entry name" value="ATPASE FAMILY AAA DOMAIN-CONTAINING PROTEIN 3"/>
    <property type="match status" value="1"/>
</dbReference>
<dbReference type="InterPro" id="IPR003959">
    <property type="entry name" value="ATPase_AAA_core"/>
</dbReference>
<keyword evidence="6 10" id="KW-0175">Coiled coil</keyword>
<dbReference type="GO" id="GO:0016887">
    <property type="term" value="F:ATP hydrolysis activity"/>
    <property type="evidence" value="ECO:0007669"/>
    <property type="project" value="InterPro"/>
</dbReference>
<evidence type="ECO:0000259" key="11">
    <source>
        <dbReference type="SMART" id="SM00382"/>
    </source>
</evidence>
<dbReference type="PANTHER" id="PTHR23075">
    <property type="entry name" value="PUTATIVE ATP-ASE"/>
    <property type="match status" value="1"/>
</dbReference>
<evidence type="ECO:0000256" key="3">
    <source>
        <dbReference type="ARBA" id="ARBA00022741"/>
    </source>
</evidence>